<evidence type="ECO:0000313" key="2">
    <source>
        <dbReference type="Proteomes" id="UP000712673"/>
    </source>
</evidence>
<evidence type="ECO:0008006" key="3">
    <source>
        <dbReference type="Google" id="ProtNLM"/>
    </source>
</evidence>
<dbReference type="SUPFAM" id="SSF55961">
    <property type="entry name" value="Bet v1-like"/>
    <property type="match status" value="1"/>
</dbReference>
<proteinExistence type="predicted"/>
<dbReference type="Pfam" id="PF06240">
    <property type="entry name" value="COXG"/>
    <property type="match status" value="1"/>
</dbReference>
<comment type="caution">
    <text evidence="1">The sequence shown here is derived from an EMBL/GenBank/DDBJ whole genome shotgun (WGS) entry which is preliminary data.</text>
</comment>
<organism evidence="1 2">
    <name type="scientific">Tectimicrobiota bacterium</name>
    <dbReference type="NCBI Taxonomy" id="2528274"/>
    <lineage>
        <taxon>Bacteria</taxon>
        <taxon>Pseudomonadati</taxon>
        <taxon>Nitrospinota/Tectimicrobiota group</taxon>
        <taxon>Candidatus Tectimicrobiota</taxon>
    </lineage>
</organism>
<sequence length="67" mass="7309">MNMQGTYTLDAPVEKTWAFLMAPQAMAQVIPGCDTLQEVTPDTYQATLQLGIAAIKGTYHGTVQYSQ</sequence>
<gene>
    <name evidence="1" type="ORF">FJZ47_00605</name>
</gene>
<protein>
    <recommendedName>
        <fullName evidence="3">Carbon monoxide dehydrogenase</fullName>
    </recommendedName>
</protein>
<dbReference type="Proteomes" id="UP000712673">
    <property type="component" value="Unassembled WGS sequence"/>
</dbReference>
<accession>A0A937VXC7</accession>
<dbReference type="InterPro" id="IPR023393">
    <property type="entry name" value="START-like_dom_sf"/>
</dbReference>
<evidence type="ECO:0000313" key="1">
    <source>
        <dbReference type="EMBL" id="MBM3222293.1"/>
    </source>
</evidence>
<dbReference type="Gene3D" id="3.30.530.20">
    <property type="match status" value="1"/>
</dbReference>
<dbReference type="EMBL" id="VGLS01000008">
    <property type="protein sequence ID" value="MBM3222293.1"/>
    <property type="molecule type" value="Genomic_DNA"/>
</dbReference>
<name>A0A937VXC7_UNCTE</name>
<reference evidence="1" key="1">
    <citation type="submission" date="2019-03" db="EMBL/GenBank/DDBJ databases">
        <title>Lake Tanganyika Metagenome-Assembled Genomes (MAGs).</title>
        <authorList>
            <person name="Tran P."/>
        </authorList>
    </citation>
    <scope>NUCLEOTIDE SEQUENCE</scope>
    <source>
        <strain evidence="1">K_DeepCast_65m_m2_066</strain>
    </source>
</reference>
<dbReference type="PANTHER" id="PTHR38588">
    <property type="entry name" value="BLL0334 PROTEIN"/>
    <property type="match status" value="1"/>
</dbReference>
<dbReference type="InterPro" id="IPR010419">
    <property type="entry name" value="CO_DH_gsu"/>
</dbReference>
<dbReference type="AlphaFoldDB" id="A0A937VXC7"/>
<dbReference type="PANTHER" id="PTHR38588:SF1">
    <property type="entry name" value="BLL0334 PROTEIN"/>
    <property type="match status" value="1"/>
</dbReference>